<dbReference type="Proteomes" id="UP001255416">
    <property type="component" value="Unassembled WGS sequence"/>
</dbReference>
<keyword evidence="2" id="KW-0472">Membrane</keyword>
<evidence type="ECO:0000313" key="4">
    <source>
        <dbReference type="Proteomes" id="UP001255416"/>
    </source>
</evidence>
<feature type="transmembrane region" description="Helical" evidence="2">
    <location>
        <begin position="35"/>
        <end position="57"/>
    </location>
</feature>
<sequence length="190" mass="20448">MSGTKNSALYIAICWILGGLIGIGLAVVISDSVPAIFAALIGTAAAVAIAVFSQIYICGFNADHWGPFEGFKAAFRSDLNSTEEPTGPVRQPIEEPSTVPIRSTLHSEEQTGTQPDLPAKAQDGDVDDLKQIDGIGPKLEEKLNGIGIFRFEQIAGWSPEKATEIDQQLNFRGRIERDKWIAQAKGLAPE</sequence>
<gene>
    <name evidence="3" type="ORF">QO231_11345</name>
</gene>
<evidence type="ECO:0000313" key="3">
    <source>
        <dbReference type="EMBL" id="MDU9004446.1"/>
    </source>
</evidence>
<comment type="caution">
    <text evidence="3">The sequence shown here is derived from an EMBL/GenBank/DDBJ whole genome shotgun (WGS) entry which is preliminary data.</text>
</comment>
<feature type="region of interest" description="Disordered" evidence="1">
    <location>
        <begin position="105"/>
        <end position="124"/>
    </location>
</feature>
<evidence type="ECO:0000256" key="2">
    <source>
        <dbReference type="SAM" id="Phobius"/>
    </source>
</evidence>
<dbReference type="EMBL" id="JASMWN010000007">
    <property type="protein sequence ID" value="MDU9004446.1"/>
    <property type="molecule type" value="Genomic_DNA"/>
</dbReference>
<feature type="region of interest" description="Disordered" evidence="1">
    <location>
        <begin position="79"/>
        <end position="98"/>
    </location>
</feature>
<keyword evidence="4" id="KW-1185">Reference proteome</keyword>
<accession>A0ABU3VE39</accession>
<evidence type="ECO:0000256" key="1">
    <source>
        <dbReference type="SAM" id="MobiDB-lite"/>
    </source>
</evidence>
<protein>
    <recommendedName>
        <fullName evidence="5">NADH:ubiquinone oxidoreductase</fullName>
    </recommendedName>
</protein>
<dbReference type="Gene3D" id="1.10.150.20">
    <property type="entry name" value="5' to 3' exonuclease, C-terminal subdomain"/>
    <property type="match status" value="1"/>
</dbReference>
<evidence type="ECO:0008006" key="5">
    <source>
        <dbReference type="Google" id="ProtNLM"/>
    </source>
</evidence>
<organism evidence="3 4">
    <name type="scientific">Sedimentitalea todarodis</name>
    <dbReference type="NCBI Taxonomy" id="1631240"/>
    <lineage>
        <taxon>Bacteria</taxon>
        <taxon>Pseudomonadati</taxon>
        <taxon>Pseudomonadota</taxon>
        <taxon>Alphaproteobacteria</taxon>
        <taxon>Rhodobacterales</taxon>
        <taxon>Paracoccaceae</taxon>
        <taxon>Sedimentitalea</taxon>
    </lineage>
</organism>
<dbReference type="RefSeq" id="WP_316776168.1">
    <property type="nucleotide sequence ID" value="NZ_JASMWN010000007.1"/>
</dbReference>
<reference evidence="4" key="1">
    <citation type="submission" date="2023-05" db="EMBL/GenBank/DDBJ databases">
        <title>Sedimentitalea sp. nov. JM2-8.</title>
        <authorList>
            <person name="Huang J."/>
        </authorList>
    </citation>
    <scope>NUCLEOTIDE SEQUENCE [LARGE SCALE GENOMIC DNA]</scope>
    <source>
        <strain evidence="4">KHS03</strain>
    </source>
</reference>
<name>A0ABU3VE39_9RHOB</name>
<feature type="transmembrane region" description="Helical" evidence="2">
    <location>
        <begin position="7"/>
        <end position="29"/>
    </location>
</feature>
<keyword evidence="2" id="KW-0812">Transmembrane</keyword>
<proteinExistence type="predicted"/>
<keyword evidence="2" id="KW-1133">Transmembrane helix</keyword>